<dbReference type="Pfam" id="PF00717">
    <property type="entry name" value="Peptidase_S24"/>
    <property type="match status" value="1"/>
</dbReference>
<organism evidence="2 3">
    <name type="scientific">Nocardioides lianchengensis</name>
    <dbReference type="NCBI Taxonomy" id="1045774"/>
    <lineage>
        <taxon>Bacteria</taxon>
        <taxon>Bacillati</taxon>
        <taxon>Actinomycetota</taxon>
        <taxon>Actinomycetes</taxon>
        <taxon>Propionibacteriales</taxon>
        <taxon>Nocardioidaceae</taxon>
        <taxon>Nocardioides</taxon>
    </lineage>
</organism>
<dbReference type="EMBL" id="FMZM01000010">
    <property type="protein sequence ID" value="SDD75214.1"/>
    <property type="molecule type" value="Genomic_DNA"/>
</dbReference>
<dbReference type="SUPFAM" id="SSF51306">
    <property type="entry name" value="LexA/Signal peptidase"/>
    <property type="match status" value="1"/>
</dbReference>
<dbReference type="InterPro" id="IPR015927">
    <property type="entry name" value="Peptidase_S24_S26A/B/C"/>
</dbReference>
<name>A0A1G6XAL4_9ACTN</name>
<evidence type="ECO:0000259" key="1">
    <source>
        <dbReference type="Pfam" id="PF00717"/>
    </source>
</evidence>
<dbReference type="Gene3D" id="2.10.109.10">
    <property type="entry name" value="Umud Fragment, subunit A"/>
    <property type="match status" value="1"/>
</dbReference>
<dbReference type="CDD" id="cd06462">
    <property type="entry name" value="Peptidase_S24_S26"/>
    <property type="match status" value="1"/>
</dbReference>
<feature type="domain" description="Peptidase S24/S26A/S26B/S26C" evidence="1">
    <location>
        <begin position="1"/>
        <end position="60"/>
    </location>
</feature>
<protein>
    <submittedName>
        <fullName evidence="2">Peptidase S24-like</fullName>
    </submittedName>
</protein>
<dbReference type="AlphaFoldDB" id="A0A1G6XAL4"/>
<dbReference type="InterPro" id="IPR036286">
    <property type="entry name" value="LexA/Signal_pep-like_sf"/>
</dbReference>
<dbReference type="Proteomes" id="UP000199034">
    <property type="component" value="Unassembled WGS sequence"/>
</dbReference>
<evidence type="ECO:0000313" key="2">
    <source>
        <dbReference type="EMBL" id="SDD75214.1"/>
    </source>
</evidence>
<dbReference type="RefSeq" id="WP_244509477.1">
    <property type="nucleotide sequence ID" value="NZ_FMZM01000010.1"/>
</dbReference>
<proteinExistence type="predicted"/>
<keyword evidence="3" id="KW-1185">Reference proteome</keyword>
<gene>
    <name evidence="2" type="ORF">SAMN05421872_110225</name>
</gene>
<sequence length="93" mass="10368">MLPTLRAGDWLLVDHRGTVRPGRLVVARFVDGTQAVKRATERRTTRAGGAGWWLLSDNPIGVDSRHRGPVAEEEVRAVVIARIWPRPRRPAAL</sequence>
<evidence type="ECO:0000313" key="3">
    <source>
        <dbReference type="Proteomes" id="UP000199034"/>
    </source>
</evidence>
<reference evidence="3" key="1">
    <citation type="submission" date="2016-10" db="EMBL/GenBank/DDBJ databases">
        <authorList>
            <person name="Varghese N."/>
            <person name="Submissions S."/>
        </authorList>
    </citation>
    <scope>NUCLEOTIDE SEQUENCE [LARGE SCALE GENOMIC DNA]</scope>
    <source>
        <strain evidence="3">CGMCC 4.6858</strain>
    </source>
</reference>
<dbReference type="STRING" id="1045774.SAMN05421872_110225"/>
<accession>A0A1G6XAL4</accession>